<name>A0A8H3VNA9_VENIN</name>
<protein>
    <submittedName>
        <fullName evidence="2">Uncharacterized protein</fullName>
    </submittedName>
</protein>
<dbReference type="Proteomes" id="UP000490939">
    <property type="component" value="Unassembled WGS sequence"/>
</dbReference>
<evidence type="ECO:0000313" key="2">
    <source>
        <dbReference type="EMBL" id="KAE9989929.1"/>
    </source>
</evidence>
<accession>A0A8H3VNA9</accession>
<proteinExistence type="predicted"/>
<evidence type="ECO:0000313" key="3">
    <source>
        <dbReference type="Proteomes" id="UP000490939"/>
    </source>
</evidence>
<gene>
    <name evidence="2" type="ORF">EG327_002116</name>
</gene>
<reference evidence="2 3" key="1">
    <citation type="submission" date="2019-07" db="EMBL/GenBank/DDBJ databases">
        <title>Venturia inaequalis Genome Resource.</title>
        <authorList>
            <person name="Lichtner F.J."/>
        </authorList>
    </citation>
    <scope>NUCLEOTIDE SEQUENCE [LARGE SCALE GENOMIC DNA]</scope>
    <source>
        <strain evidence="2 3">DMI_063113</strain>
    </source>
</reference>
<comment type="caution">
    <text evidence="2">The sequence shown here is derived from an EMBL/GenBank/DDBJ whole genome shotgun (WGS) entry which is preliminary data.</text>
</comment>
<keyword evidence="3" id="KW-1185">Reference proteome</keyword>
<dbReference type="AlphaFoldDB" id="A0A8H3VNA9"/>
<feature type="region of interest" description="Disordered" evidence="1">
    <location>
        <begin position="97"/>
        <end position="141"/>
    </location>
</feature>
<organism evidence="2 3">
    <name type="scientific">Venturia inaequalis</name>
    <name type="common">Apple scab fungus</name>
    <dbReference type="NCBI Taxonomy" id="5025"/>
    <lineage>
        <taxon>Eukaryota</taxon>
        <taxon>Fungi</taxon>
        <taxon>Dikarya</taxon>
        <taxon>Ascomycota</taxon>
        <taxon>Pezizomycotina</taxon>
        <taxon>Dothideomycetes</taxon>
        <taxon>Pleosporomycetidae</taxon>
        <taxon>Venturiales</taxon>
        <taxon>Venturiaceae</taxon>
        <taxon>Venturia</taxon>
    </lineage>
</organism>
<sequence>MRTQAGGVALRVENGLDVRVHLTVSGFGGRFFQAQEVGAGGVTMVLNNAHWDVWHDEIIDVALAYRFGDATLSGKPYKIGPKMLFVDDIVQVEAVENDTSDTPTKDKSHGKPPANTNLRPDPKGNQPVDPKGHQGTGINDKKPKTLLLASLDNLEEYSGHFSSEEIAAMELLLDVGKVENKQEEFRDEAARAARIKKRNEDVGRSARI</sequence>
<dbReference type="EMBL" id="WNWR01000162">
    <property type="protein sequence ID" value="KAE9989929.1"/>
    <property type="molecule type" value="Genomic_DNA"/>
</dbReference>
<evidence type="ECO:0000256" key="1">
    <source>
        <dbReference type="SAM" id="MobiDB-lite"/>
    </source>
</evidence>